<dbReference type="RefSeq" id="WP_036559152.1">
    <property type="nucleotide sequence ID" value="NZ_JRNI01000023.1"/>
</dbReference>
<sequence length="279" mass="29843">MSKEPFNFNFPFVNMMPEEMGDPNLLFNSMKMMSQAWQKFANLAPQATSMALDPNELDKRIKELKAVESWLKLNLSMLSSSIHSLEIQKANLQNFNSFMGMMSEPLRASQAATTTPASGDSASSPAPEQPPTEANKQSSQHAATGADEQQPDAQSDTLESSIANTGALMQEQALNWFNLLGDQFKNIVASVAAATPADVVEKAEAESKAQPAASKKTAAKKAASKKTATKKALTKKTATKKASKTPAKTAAQRNTPSATKKATKRAASKQASAKTSSNE</sequence>
<protein>
    <submittedName>
        <fullName evidence="2">Uncharacterized protein</fullName>
    </submittedName>
</protein>
<dbReference type="EMBL" id="JRNI01000023">
    <property type="protein sequence ID" value="KGF30555.1"/>
    <property type="molecule type" value="Genomic_DNA"/>
</dbReference>
<name>A0A095Z752_9BURK</name>
<dbReference type="eggNOG" id="ENOG50337T3">
    <property type="taxonomic scope" value="Bacteria"/>
</dbReference>
<evidence type="ECO:0000313" key="3">
    <source>
        <dbReference type="Proteomes" id="UP000029629"/>
    </source>
</evidence>
<feature type="compositionally biased region" description="Polar residues" evidence="1">
    <location>
        <begin position="132"/>
        <end position="142"/>
    </location>
</feature>
<feature type="region of interest" description="Disordered" evidence="1">
    <location>
        <begin position="205"/>
        <end position="279"/>
    </location>
</feature>
<dbReference type="Proteomes" id="UP000029629">
    <property type="component" value="Unassembled WGS sequence"/>
</dbReference>
<reference evidence="2 3" key="1">
    <citation type="submission" date="2014-07" db="EMBL/GenBank/DDBJ databases">
        <authorList>
            <person name="McCorrison J."/>
            <person name="Sanka R."/>
            <person name="Torralba M."/>
            <person name="Gillis M."/>
            <person name="Haft D.H."/>
            <person name="Methe B."/>
            <person name="Sutton G."/>
            <person name="Nelson K.E."/>
        </authorList>
    </citation>
    <scope>NUCLEOTIDE SEQUENCE [LARGE SCALE GENOMIC DNA]</scope>
    <source>
        <strain evidence="2 3">DNF00040</strain>
    </source>
</reference>
<organism evidence="2 3">
    <name type="scientific">Oligella urethralis DNF00040</name>
    <dbReference type="NCBI Taxonomy" id="1401065"/>
    <lineage>
        <taxon>Bacteria</taxon>
        <taxon>Pseudomonadati</taxon>
        <taxon>Pseudomonadota</taxon>
        <taxon>Betaproteobacteria</taxon>
        <taxon>Burkholderiales</taxon>
        <taxon>Alcaligenaceae</taxon>
        <taxon>Oligella</taxon>
    </lineage>
</organism>
<dbReference type="InterPro" id="IPR050026">
    <property type="entry name" value="PHA_gran_PhaM_N"/>
</dbReference>
<feature type="region of interest" description="Disordered" evidence="1">
    <location>
        <begin position="107"/>
        <end position="158"/>
    </location>
</feature>
<comment type="caution">
    <text evidence="2">The sequence shown here is derived from an EMBL/GenBank/DDBJ whole genome shotgun (WGS) entry which is preliminary data.</text>
</comment>
<feature type="compositionally biased region" description="Basic residues" evidence="1">
    <location>
        <begin position="217"/>
        <end position="243"/>
    </location>
</feature>
<evidence type="ECO:0000313" key="2">
    <source>
        <dbReference type="EMBL" id="KGF30555.1"/>
    </source>
</evidence>
<feature type="compositionally biased region" description="Low complexity" evidence="1">
    <location>
        <begin position="111"/>
        <end position="126"/>
    </location>
</feature>
<evidence type="ECO:0000256" key="1">
    <source>
        <dbReference type="SAM" id="MobiDB-lite"/>
    </source>
</evidence>
<proteinExistence type="predicted"/>
<dbReference type="AlphaFoldDB" id="A0A095Z752"/>
<feature type="compositionally biased region" description="Low complexity" evidence="1">
    <location>
        <begin position="268"/>
        <end position="279"/>
    </location>
</feature>
<accession>A0A095Z752</accession>
<gene>
    <name evidence="2" type="ORF">HMPREF2130_06220</name>
</gene>
<keyword evidence="3" id="KW-1185">Reference proteome</keyword>
<dbReference type="NCBIfam" id="NF043076">
    <property type="entry name" value="PHA_gran_PhaM"/>
    <property type="match status" value="1"/>
</dbReference>